<dbReference type="PANTHER" id="PTHR34814:SF1">
    <property type="entry name" value="NITROSOGUANIDINE RESISTANCE PROTEIN SNG1"/>
    <property type="match status" value="1"/>
</dbReference>
<keyword evidence="6" id="KW-1185">Reference proteome</keyword>
<name>A0A9P4WHP0_9PLEO</name>
<dbReference type="GO" id="GO:0003677">
    <property type="term" value="F:DNA binding"/>
    <property type="evidence" value="ECO:0007669"/>
    <property type="project" value="InterPro"/>
</dbReference>
<dbReference type="OrthoDB" id="2140105at2759"/>
<proteinExistence type="predicted"/>
<protein>
    <recommendedName>
        <fullName evidence="4">Xylanolytic transcriptional activator regulatory domain-containing protein</fullName>
    </recommendedName>
</protein>
<feature type="transmembrane region" description="Helical" evidence="3">
    <location>
        <begin position="445"/>
        <end position="467"/>
    </location>
</feature>
<feature type="transmembrane region" description="Helical" evidence="3">
    <location>
        <begin position="479"/>
        <end position="499"/>
    </location>
</feature>
<reference evidence="5" key="1">
    <citation type="submission" date="2019-04" db="EMBL/GenBank/DDBJ databases">
        <title>Sequencing of skin fungus with MAO and IRED activity.</title>
        <authorList>
            <person name="Marsaioli A.J."/>
            <person name="Bonatto J.M.C."/>
            <person name="Reis Junior O."/>
        </authorList>
    </citation>
    <scope>NUCLEOTIDE SEQUENCE</scope>
    <source>
        <strain evidence="5">28M1</strain>
    </source>
</reference>
<comment type="caution">
    <text evidence="5">The sequence shown here is derived from an EMBL/GenBank/DDBJ whole genome shotgun (WGS) entry which is preliminary data.</text>
</comment>
<feature type="region of interest" description="Disordered" evidence="2">
    <location>
        <begin position="1"/>
        <end position="130"/>
    </location>
</feature>
<keyword evidence="3" id="KW-0472">Membrane</keyword>
<dbReference type="Proteomes" id="UP000758155">
    <property type="component" value="Unassembled WGS sequence"/>
</dbReference>
<dbReference type="InterPro" id="IPR053001">
    <property type="entry name" value="MNNG_permease-like"/>
</dbReference>
<accession>A0A9P4WHP0</accession>
<feature type="transmembrane region" description="Helical" evidence="3">
    <location>
        <begin position="358"/>
        <end position="380"/>
    </location>
</feature>
<dbReference type="AlphaFoldDB" id="A0A9P4WHP0"/>
<dbReference type="Pfam" id="PF12051">
    <property type="entry name" value="DUF3533"/>
    <property type="match status" value="1"/>
</dbReference>
<evidence type="ECO:0000256" key="1">
    <source>
        <dbReference type="ARBA" id="ARBA00023242"/>
    </source>
</evidence>
<sequence>MAARPNYVSKEEMERRMQTIRNSTDPQPSKRPSSIKSSTTARSDLVPPNMPEPTLGCQIAPNYDREQWPYNSDGDTTDTESEAESPAEDGPINDPLAIEKAETQRSRGITPALSKMHTQRSRRRSNAAPQPPAGFWHWQMAGVRLHVLKLWLRTNLILAVAIMAFLCLFWGALFRQNDNVKHLKILVVDFDGQISPYTSTTPFVGPFITRAINNMTEAGGIVPTYVFKSPEDFNNDPLEVREAVYDMHVWAAVVINANATALLDSAIRQGNASYDPAGACQVVYNTARDQTVASSYIVPSLTVLQKRAISTFGAAWILHLQDDLPNLRITDAPQALSPGIEFTTYDLRPFGPPIATPAVSIGLIYLIIISFFSFTFFLPIHMKYLSPKGHPPLLFHHLIAWRYIATVMSYFFLSLVYSFVSLAFLMPMSNQPASHVWPAKNANAYGRGTFVVYWMGNWVGMTAFGLASENVAMLLGTPWTALWLIFWVISNVTTGFYALDLAPNFYRWGYAWPMHNIVELTRSTLFDLQQSHVGRNFGILFAWVAVDTILFPVCCYFMRWNTARVKRNAAKAEADWNAKMEKERAEPSLMARVTTLGSIANRTALLLRLQELNKGESFIVQEIKLRTWWSLVIADNWCPSSLGLPRMLRADSTTNLPMDEPDFQQLSAADSTQYINRQNGLWAYHASLASIFALIQDINFILVANDIDGSMTGHVDMVAQRLLEWHDSLPSTMLMNDANLNTYRTKGHGGSLIALYFGYHYYSIILYFQFLNPSHQEIDKAATYANRAKQHALAFSRLLHTARSQKDCHVVYLVVAHLTVVSSSVLLHSLLFGDAAEVEEARTLLTLNFEALEELTTIDVCASQLLTRGYGSVKSSSSIGLESKKAATGVPLMNYSTFPSAASTDRRYSAHSSSSGAGKEVSRFCYWIY</sequence>
<feature type="compositionally biased region" description="Polar residues" evidence="2">
    <location>
        <begin position="19"/>
        <end position="42"/>
    </location>
</feature>
<gene>
    <name evidence="5" type="ORF">E8E12_004218</name>
</gene>
<keyword evidence="3" id="KW-1133">Transmembrane helix</keyword>
<feature type="domain" description="Xylanolytic transcriptional activator regulatory" evidence="4">
    <location>
        <begin position="593"/>
        <end position="663"/>
    </location>
</feature>
<evidence type="ECO:0000256" key="2">
    <source>
        <dbReference type="SAM" id="MobiDB-lite"/>
    </source>
</evidence>
<evidence type="ECO:0000313" key="6">
    <source>
        <dbReference type="Proteomes" id="UP000758155"/>
    </source>
</evidence>
<evidence type="ECO:0000313" key="5">
    <source>
        <dbReference type="EMBL" id="KAF3032546.1"/>
    </source>
</evidence>
<feature type="compositionally biased region" description="Acidic residues" evidence="2">
    <location>
        <begin position="75"/>
        <end position="87"/>
    </location>
</feature>
<feature type="transmembrane region" description="Helical" evidence="3">
    <location>
        <begin position="401"/>
        <end position="425"/>
    </location>
</feature>
<dbReference type="GO" id="GO:0016020">
    <property type="term" value="C:membrane"/>
    <property type="evidence" value="ECO:0007669"/>
    <property type="project" value="TreeGrafter"/>
</dbReference>
<feature type="transmembrane region" description="Helical" evidence="3">
    <location>
        <begin position="537"/>
        <end position="558"/>
    </location>
</feature>
<evidence type="ECO:0000256" key="3">
    <source>
        <dbReference type="SAM" id="Phobius"/>
    </source>
</evidence>
<organism evidence="5 6">
    <name type="scientific">Didymella heteroderae</name>
    <dbReference type="NCBI Taxonomy" id="1769908"/>
    <lineage>
        <taxon>Eukaryota</taxon>
        <taxon>Fungi</taxon>
        <taxon>Dikarya</taxon>
        <taxon>Ascomycota</taxon>
        <taxon>Pezizomycotina</taxon>
        <taxon>Dothideomycetes</taxon>
        <taxon>Pleosporomycetidae</taxon>
        <taxon>Pleosporales</taxon>
        <taxon>Pleosporineae</taxon>
        <taxon>Didymellaceae</taxon>
        <taxon>Didymella</taxon>
    </lineage>
</organism>
<dbReference type="EMBL" id="SWKV01000098">
    <property type="protein sequence ID" value="KAF3032546.1"/>
    <property type="molecule type" value="Genomic_DNA"/>
</dbReference>
<dbReference type="InterPro" id="IPR022703">
    <property type="entry name" value="DUF3533"/>
</dbReference>
<keyword evidence="1" id="KW-0539">Nucleus</keyword>
<feature type="transmembrane region" description="Helical" evidence="3">
    <location>
        <begin position="150"/>
        <end position="173"/>
    </location>
</feature>
<keyword evidence="3" id="KW-0812">Transmembrane</keyword>
<dbReference type="PANTHER" id="PTHR34814">
    <property type="entry name" value="NITROSOGUANIDINE RESISTANCE PROTEIN SNG1"/>
    <property type="match status" value="1"/>
</dbReference>
<dbReference type="GO" id="GO:0006351">
    <property type="term" value="P:DNA-templated transcription"/>
    <property type="evidence" value="ECO:0007669"/>
    <property type="project" value="InterPro"/>
</dbReference>
<dbReference type="InterPro" id="IPR007219">
    <property type="entry name" value="XnlR_reg_dom"/>
</dbReference>
<dbReference type="CDD" id="cd12148">
    <property type="entry name" value="fungal_TF_MHR"/>
    <property type="match status" value="1"/>
</dbReference>
<evidence type="ECO:0000259" key="4">
    <source>
        <dbReference type="SMART" id="SM00906"/>
    </source>
</evidence>
<dbReference type="GO" id="GO:0008270">
    <property type="term" value="F:zinc ion binding"/>
    <property type="evidence" value="ECO:0007669"/>
    <property type="project" value="InterPro"/>
</dbReference>
<feature type="transmembrane region" description="Helical" evidence="3">
    <location>
        <begin position="810"/>
        <end position="832"/>
    </location>
</feature>
<dbReference type="SMART" id="SM00906">
    <property type="entry name" value="Fungal_trans"/>
    <property type="match status" value="1"/>
</dbReference>